<keyword evidence="3" id="KW-0732">Signal</keyword>
<sequence length="82" mass="8248">MKTAIRVPAFGAFLLISSPAHAHFGHVGEVAGHSHWIGLAAAGAATAIAIAVSALGRKKDAQAEDVETDSEDSAGDETPAEA</sequence>
<dbReference type="AlphaFoldDB" id="A0A6N1V8W5"/>
<reference evidence="4 5" key="1">
    <citation type="submission" date="2020-06" db="EMBL/GenBank/DDBJ databases">
        <title>Oricola thermophila sp. nov. isolated from a tidal sediments.</title>
        <authorList>
            <person name="Kwon K.K."/>
            <person name="Yang S.-H."/>
            <person name="Park M.-J."/>
        </authorList>
    </citation>
    <scope>NUCLEOTIDE SEQUENCE [LARGE SCALE GENOMIC DNA]</scope>
    <source>
        <strain evidence="4 5">MEBiC13590</strain>
    </source>
</reference>
<evidence type="ECO:0000313" key="4">
    <source>
        <dbReference type="EMBL" id="QKV17400.1"/>
    </source>
</evidence>
<keyword evidence="2" id="KW-0812">Transmembrane</keyword>
<evidence type="ECO:0000313" key="5">
    <source>
        <dbReference type="Proteomes" id="UP000509367"/>
    </source>
</evidence>
<keyword evidence="5" id="KW-1185">Reference proteome</keyword>
<gene>
    <name evidence="4" type="ORF">HTY61_02415</name>
</gene>
<dbReference type="InterPro" id="IPR046619">
    <property type="entry name" value="DUF6732"/>
</dbReference>
<dbReference type="Pfam" id="PF20506">
    <property type="entry name" value="DUF6732"/>
    <property type="match status" value="1"/>
</dbReference>
<dbReference type="EMBL" id="CP054836">
    <property type="protein sequence ID" value="QKV17400.1"/>
    <property type="molecule type" value="Genomic_DNA"/>
</dbReference>
<feature type="compositionally biased region" description="Acidic residues" evidence="1">
    <location>
        <begin position="63"/>
        <end position="82"/>
    </location>
</feature>
<evidence type="ECO:0000256" key="3">
    <source>
        <dbReference type="SAM" id="SignalP"/>
    </source>
</evidence>
<dbReference type="Proteomes" id="UP000509367">
    <property type="component" value="Chromosome"/>
</dbReference>
<dbReference type="KEGG" id="orm:HTY61_02415"/>
<feature type="chain" id="PRO_5027047749" evidence="3">
    <location>
        <begin position="23"/>
        <end position="82"/>
    </location>
</feature>
<accession>A0A6N1V8W5</accession>
<feature type="transmembrane region" description="Helical" evidence="2">
    <location>
        <begin position="32"/>
        <end position="55"/>
    </location>
</feature>
<name>A0A6N1V8W5_9HYPH</name>
<organism evidence="4 5">
    <name type="scientific">Oricola thermophila</name>
    <dbReference type="NCBI Taxonomy" id="2742145"/>
    <lineage>
        <taxon>Bacteria</taxon>
        <taxon>Pseudomonadati</taxon>
        <taxon>Pseudomonadota</taxon>
        <taxon>Alphaproteobacteria</taxon>
        <taxon>Hyphomicrobiales</taxon>
        <taxon>Ahrensiaceae</taxon>
        <taxon>Oricola</taxon>
    </lineage>
</organism>
<dbReference type="RefSeq" id="WP_175275296.1">
    <property type="nucleotide sequence ID" value="NZ_CP054836.1"/>
</dbReference>
<feature type="region of interest" description="Disordered" evidence="1">
    <location>
        <begin position="60"/>
        <end position="82"/>
    </location>
</feature>
<proteinExistence type="predicted"/>
<protein>
    <submittedName>
        <fullName evidence="4">Uncharacterized protein</fullName>
    </submittedName>
</protein>
<feature type="signal peptide" evidence="3">
    <location>
        <begin position="1"/>
        <end position="22"/>
    </location>
</feature>
<evidence type="ECO:0000256" key="1">
    <source>
        <dbReference type="SAM" id="MobiDB-lite"/>
    </source>
</evidence>
<keyword evidence="2" id="KW-0472">Membrane</keyword>
<keyword evidence="2" id="KW-1133">Transmembrane helix</keyword>
<evidence type="ECO:0000256" key="2">
    <source>
        <dbReference type="SAM" id="Phobius"/>
    </source>
</evidence>